<name>A0ABS4TS07_9PSEU</name>
<dbReference type="PROSITE" id="PS50943">
    <property type="entry name" value="HTH_CROC1"/>
    <property type="match status" value="1"/>
</dbReference>
<feature type="domain" description="HTH cro/C1-type" evidence="2">
    <location>
        <begin position="13"/>
        <end position="67"/>
    </location>
</feature>
<sequence length="101" mass="11178">MTNTARAKLATDLDELRLLAGLSYRELARRSGCARSTLHDALTGRRFPRLETVLAIVQAGGGNVANWRERWTCAVRQRPDEYPLHAPGTAARMSRQSTSPS</sequence>
<dbReference type="RefSeq" id="WP_209643708.1">
    <property type="nucleotide sequence ID" value="NZ_JAGINW010000001.1"/>
</dbReference>
<keyword evidence="4" id="KW-1185">Reference proteome</keyword>
<dbReference type="InterPro" id="IPR001387">
    <property type="entry name" value="Cro/C1-type_HTH"/>
</dbReference>
<evidence type="ECO:0000313" key="3">
    <source>
        <dbReference type="EMBL" id="MBP2326666.1"/>
    </source>
</evidence>
<evidence type="ECO:0000256" key="1">
    <source>
        <dbReference type="SAM" id="MobiDB-lite"/>
    </source>
</evidence>
<gene>
    <name evidence="3" type="ORF">JOF56_007051</name>
</gene>
<dbReference type="CDD" id="cd00093">
    <property type="entry name" value="HTH_XRE"/>
    <property type="match status" value="1"/>
</dbReference>
<evidence type="ECO:0000313" key="4">
    <source>
        <dbReference type="Proteomes" id="UP001519332"/>
    </source>
</evidence>
<comment type="caution">
    <text evidence="3">The sequence shown here is derived from an EMBL/GenBank/DDBJ whole genome shotgun (WGS) entry which is preliminary data.</text>
</comment>
<organism evidence="3 4">
    <name type="scientific">Kibdelosporangium banguiense</name>
    <dbReference type="NCBI Taxonomy" id="1365924"/>
    <lineage>
        <taxon>Bacteria</taxon>
        <taxon>Bacillati</taxon>
        <taxon>Actinomycetota</taxon>
        <taxon>Actinomycetes</taxon>
        <taxon>Pseudonocardiales</taxon>
        <taxon>Pseudonocardiaceae</taxon>
        <taxon>Kibdelosporangium</taxon>
    </lineage>
</organism>
<accession>A0ABS4TS07</accession>
<feature type="region of interest" description="Disordered" evidence="1">
    <location>
        <begin position="81"/>
        <end position="101"/>
    </location>
</feature>
<proteinExistence type="predicted"/>
<dbReference type="SUPFAM" id="SSF47413">
    <property type="entry name" value="lambda repressor-like DNA-binding domains"/>
    <property type="match status" value="1"/>
</dbReference>
<dbReference type="EMBL" id="JAGINW010000001">
    <property type="protein sequence ID" value="MBP2326666.1"/>
    <property type="molecule type" value="Genomic_DNA"/>
</dbReference>
<dbReference type="Gene3D" id="1.10.260.40">
    <property type="entry name" value="lambda repressor-like DNA-binding domains"/>
    <property type="match status" value="1"/>
</dbReference>
<reference evidence="3 4" key="1">
    <citation type="submission" date="2021-03" db="EMBL/GenBank/DDBJ databases">
        <title>Sequencing the genomes of 1000 actinobacteria strains.</title>
        <authorList>
            <person name="Klenk H.-P."/>
        </authorList>
    </citation>
    <scope>NUCLEOTIDE SEQUENCE [LARGE SCALE GENOMIC DNA]</scope>
    <source>
        <strain evidence="3 4">DSM 46670</strain>
    </source>
</reference>
<protein>
    <submittedName>
        <fullName evidence="3">Transcriptional regulator with XRE-family HTH domain</fullName>
    </submittedName>
</protein>
<dbReference type="InterPro" id="IPR010982">
    <property type="entry name" value="Lambda_DNA-bd_dom_sf"/>
</dbReference>
<dbReference type="Pfam" id="PF13560">
    <property type="entry name" value="HTH_31"/>
    <property type="match status" value="1"/>
</dbReference>
<evidence type="ECO:0000259" key="2">
    <source>
        <dbReference type="PROSITE" id="PS50943"/>
    </source>
</evidence>
<dbReference type="SMART" id="SM00530">
    <property type="entry name" value="HTH_XRE"/>
    <property type="match status" value="1"/>
</dbReference>
<dbReference type="Proteomes" id="UP001519332">
    <property type="component" value="Unassembled WGS sequence"/>
</dbReference>